<dbReference type="PRINTS" id="PR00455">
    <property type="entry name" value="HTHTETR"/>
</dbReference>
<feature type="DNA-binding region" description="H-T-H motif" evidence="4">
    <location>
        <begin position="28"/>
        <end position="47"/>
    </location>
</feature>
<evidence type="ECO:0000259" key="5">
    <source>
        <dbReference type="PROSITE" id="PS50977"/>
    </source>
</evidence>
<dbReference type="InterPro" id="IPR001647">
    <property type="entry name" value="HTH_TetR"/>
</dbReference>
<dbReference type="Gene3D" id="1.10.357.10">
    <property type="entry name" value="Tetracycline Repressor, domain 2"/>
    <property type="match status" value="1"/>
</dbReference>
<evidence type="ECO:0000256" key="3">
    <source>
        <dbReference type="ARBA" id="ARBA00023163"/>
    </source>
</evidence>
<dbReference type="GO" id="GO:0003700">
    <property type="term" value="F:DNA-binding transcription factor activity"/>
    <property type="evidence" value="ECO:0007669"/>
    <property type="project" value="TreeGrafter"/>
</dbReference>
<keyword evidence="3" id="KW-0804">Transcription</keyword>
<dbReference type="PANTHER" id="PTHR30055:SF238">
    <property type="entry name" value="MYCOFACTOCIN BIOSYNTHESIS TRANSCRIPTIONAL REGULATOR MFTR-RELATED"/>
    <property type="match status" value="1"/>
</dbReference>
<dbReference type="EMBL" id="JADEWZ010000011">
    <property type="protein sequence ID" value="MBE9116064.1"/>
    <property type="molecule type" value="Genomic_DNA"/>
</dbReference>
<feature type="domain" description="HTH tetR-type" evidence="5">
    <location>
        <begin position="6"/>
        <end position="65"/>
    </location>
</feature>
<evidence type="ECO:0000256" key="1">
    <source>
        <dbReference type="ARBA" id="ARBA00023015"/>
    </source>
</evidence>
<dbReference type="InterPro" id="IPR009057">
    <property type="entry name" value="Homeodomain-like_sf"/>
</dbReference>
<dbReference type="AlphaFoldDB" id="A0A8J7DVV1"/>
<comment type="caution">
    <text evidence="6">The sequence shown here is derived from an EMBL/GenBank/DDBJ whole genome shotgun (WGS) entry which is preliminary data.</text>
</comment>
<dbReference type="PANTHER" id="PTHR30055">
    <property type="entry name" value="HTH-TYPE TRANSCRIPTIONAL REGULATOR RUTR"/>
    <property type="match status" value="1"/>
</dbReference>
<organism evidence="6 7">
    <name type="scientific">Lusitaniella coriacea LEGE 07157</name>
    <dbReference type="NCBI Taxonomy" id="945747"/>
    <lineage>
        <taxon>Bacteria</taxon>
        <taxon>Bacillati</taxon>
        <taxon>Cyanobacteriota</taxon>
        <taxon>Cyanophyceae</taxon>
        <taxon>Spirulinales</taxon>
        <taxon>Lusitaniellaceae</taxon>
        <taxon>Lusitaniella</taxon>
    </lineage>
</organism>
<gene>
    <name evidence="6" type="ORF">IQ249_09175</name>
</gene>
<name>A0A8J7DVV1_9CYAN</name>
<dbReference type="PROSITE" id="PS50977">
    <property type="entry name" value="HTH_TETR_2"/>
    <property type="match status" value="1"/>
</dbReference>
<proteinExistence type="predicted"/>
<evidence type="ECO:0000313" key="7">
    <source>
        <dbReference type="Proteomes" id="UP000654482"/>
    </source>
</evidence>
<dbReference type="RefSeq" id="WP_194029157.1">
    <property type="nucleotide sequence ID" value="NZ_JADEWZ010000011.1"/>
</dbReference>
<dbReference type="Pfam" id="PF00440">
    <property type="entry name" value="TetR_N"/>
    <property type="match status" value="1"/>
</dbReference>
<evidence type="ECO:0000313" key="6">
    <source>
        <dbReference type="EMBL" id="MBE9116064.1"/>
    </source>
</evidence>
<dbReference type="InterPro" id="IPR050109">
    <property type="entry name" value="HTH-type_TetR-like_transc_reg"/>
</dbReference>
<keyword evidence="2 4" id="KW-0238">DNA-binding</keyword>
<keyword evidence="7" id="KW-1185">Reference proteome</keyword>
<dbReference type="SUPFAM" id="SSF46689">
    <property type="entry name" value="Homeodomain-like"/>
    <property type="match status" value="1"/>
</dbReference>
<evidence type="ECO:0000256" key="2">
    <source>
        <dbReference type="ARBA" id="ARBA00023125"/>
    </source>
</evidence>
<accession>A0A8J7DVV1</accession>
<evidence type="ECO:0000256" key="4">
    <source>
        <dbReference type="PROSITE-ProRule" id="PRU00335"/>
    </source>
</evidence>
<dbReference type="GO" id="GO:0000976">
    <property type="term" value="F:transcription cis-regulatory region binding"/>
    <property type="evidence" value="ECO:0007669"/>
    <property type="project" value="TreeGrafter"/>
</dbReference>
<dbReference type="Proteomes" id="UP000654482">
    <property type="component" value="Unassembled WGS sequence"/>
</dbReference>
<protein>
    <submittedName>
        <fullName evidence="6">TetR/AcrR family transcriptional regulator</fullName>
    </submittedName>
</protein>
<reference evidence="6" key="1">
    <citation type="submission" date="2020-10" db="EMBL/GenBank/DDBJ databases">
        <authorList>
            <person name="Castelo-Branco R."/>
            <person name="Eusebio N."/>
            <person name="Adriana R."/>
            <person name="Vieira A."/>
            <person name="Brugerolle De Fraissinette N."/>
            <person name="Rezende De Castro R."/>
            <person name="Schneider M.P."/>
            <person name="Vasconcelos V."/>
            <person name="Leao P.N."/>
        </authorList>
    </citation>
    <scope>NUCLEOTIDE SEQUENCE</scope>
    <source>
        <strain evidence="6">LEGE 07157</strain>
    </source>
</reference>
<sequence>MPRNKTISNEEILAVARKLFFQEGVNASTRKIAKQAGISEAVIYQRFGTKEDFFFSAMKLPEAQLDEIFRLKIGEGKVVENLERISLGIVNYFREVMPVFLTLISHPSFSMPTFLERHSIPATQLSEKLIDYLTGESKLGRVRGNNSAIAVDVLLSYLHNIALYETLDAPQAKIERSVADAIALLWDGLAP</sequence>
<keyword evidence="1" id="KW-0805">Transcription regulation</keyword>